<keyword evidence="9 16" id="KW-0249">Electron transport</keyword>
<dbReference type="Pfam" id="PF02775">
    <property type="entry name" value="TPP_enzyme_C"/>
    <property type="match status" value="1"/>
</dbReference>
<dbReference type="Gene3D" id="3.40.50.920">
    <property type="match status" value="1"/>
</dbReference>
<evidence type="ECO:0000256" key="6">
    <source>
        <dbReference type="ARBA" id="ARBA00022448"/>
    </source>
</evidence>
<keyword evidence="12 16" id="KW-0411">Iron-sulfur</keyword>
<dbReference type="Proteomes" id="UP001319921">
    <property type="component" value="Chromosome"/>
</dbReference>
<evidence type="ECO:0000259" key="18">
    <source>
        <dbReference type="PROSITE" id="PS51379"/>
    </source>
</evidence>
<dbReference type="InterPro" id="IPR017721">
    <property type="entry name" value="IorA"/>
</dbReference>
<dbReference type="Pfam" id="PF01855">
    <property type="entry name" value="POR_N"/>
    <property type="match status" value="1"/>
</dbReference>
<comment type="subunit">
    <text evidence="4">Heterodimer composed of an alpha and a beta subunit.</text>
</comment>
<gene>
    <name evidence="19" type="ORF">SACC_13380</name>
</gene>
<dbReference type="SUPFAM" id="SSF52518">
    <property type="entry name" value="Thiamin diphosphate-binding fold (THDP-binding)"/>
    <property type="match status" value="2"/>
</dbReference>
<dbReference type="Gene3D" id="3.40.50.970">
    <property type="match status" value="2"/>
</dbReference>
<dbReference type="GeneID" id="68866070"/>
<feature type="domain" description="4Fe-4S ferredoxin-type" evidence="18">
    <location>
        <begin position="571"/>
        <end position="600"/>
    </location>
</feature>
<dbReference type="FunFam" id="3.40.50.970:FF:000109">
    <property type="entry name" value="Indolepyruvate oxidoreductase subunit IorA"/>
    <property type="match status" value="1"/>
</dbReference>
<dbReference type="CDD" id="cd07034">
    <property type="entry name" value="TPP_PYR_PFOR_IOR-alpha_like"/>
    <property type="match status" value="1"/>
</dbReference>
<dbReference type="PROSITE" id="PS00198">
    <property type="entry name" value="4FE4S_FER_1"/>
    <property type="match status" value="1"/>
</dbReference>
<evidence type="ECO:0000256" key="16">
    <source>
        <dbReference type="PIRNR" id="PIRNR006439"/>
    </source>
</evidence>
<dbReference type="GO" id="GO:0043805">
    <property type="term" value="F:indolepyruvate ferredoxin oxidoreductase activity"/>
    <property type="evidence" value="ECO:0007669"/>
    <property type="project" value="UniProtKB-UniRule"/>
</dbReference>
<dbReference type="GO" id="GO:0046872">
    <property type="term" value="F:metal ion binding"/>
    <property type="evidence" value="ECO:0007669"/>
    <property type="project" value="UniProtKB-UniRule"/>
</dbReference>
<dbReference type="FunFam" id="3.40.50.970:FF:000039">
    <property type="entry name" value="Indolepyruvate oxidoreductase subunit IorA"/>
    <property type="match status" value="1"/>
</dbReference>
<evidence type="ECO:0000256" key="13">
    <source>
        <dbReference type="ARBA" id="ARBA00030514"/>
    </source>
</evidence>
<dbReference type="GO" id="GO:0047553">
    <property type="term" value="F:2-oxoglutarate synthase activity"/>
    <property type="evidence" value="ECO:0007669"/>
    <property type="project" value="UniProtKB-ARBA"/>
</dbReference>
<feature type="binding site" evidence="17">
    <location>
        <position position="562"/>
    </location>
    <ligand>
        <name>[4Fe-4S] cluster</name>
        <dbReference type="ChEBI" id="CHEBI:49883"/>
        <label>2</label>
    </ligand>
</feature>
<evidence type="ECO:0000256" key="11">
    <source>
        <dbReference type="ARBA" id="ARBA00023004"/>
    </source>
</evidence>
<dbReference type="FunFam" id="3.30.70.20:FF:000077">
    <property type="entry name" value="Indolepyruvate oxidoreductase subunit IorA"/>
    <property type="match status" value="1"/>
</dbReference>
<name>A0AAQ4CR90_9CREN</name>
<dbReference type="InterPro" id="IPR017900">
    <property type="entry name" value="4Fe4S_Fe_S_CS"/>
</dbReference>
<keyword evidence="6 16" id="KW-0813">Transport</keyword>
<dbReference type="EC" id="1.2.7.8" evidence="16"/>
<dbReference type="InterPro" id="IPR029061">
    <property type="entry name" value="THDP-binding"/>
</dbReference>
<dbReference type="InterPro" id="IPR045025">
    <property type="entry name" value="HACL1-like"/>
</dbReference>
<dbReference type="GO" id="GO:0030976">
    <property type="term" value="F:thiamine pyrophosphate binding"/>
    <property type="evidence" value="ECO:0007669"/>
    <property type="project" value="InterPro"/>
</dbReference>
<dbReference type="PIRSF" id="PIRSF006439">
    <property type="entry name" value="Indolepyruvate_ferr_oxidored"/>
    <property type="match status" value="1"/>
</dbReference>
<dbReference type="GO" id="GO:0051539">
    <property type="term" value="F:4 iron, 4 sulfur cluster binding"/>
    <property type="evidence" value="ECO:0007669"/>
    <property type="project" value="UniProtKB-UniRule"/>
</dbReference>
<sequence length="611" mass="66955">MFELSSLKRIILGNEAIALASLSAGVGVATGYPGTPSTEIIETLSKYKIYVEWSVNEKVAFETAYGAAINGAYALTAMKHVGLNVASDPLMSSSYTGVEGALVIVSADDPSMWSSQNEQDNRYYGLHALIPVIEPYDPQSAHDLTIEAFKLSSKVKHPVILRTTTRIGHVRGPVELKPPSKPVLGKLIKDPKKYVLVPENARRNRLEQIRRWERIKNEIENLNEFIDNGSRDLIIASGISFAYVIDAIKESNVKANILRISTPVPIPKNLILKAVNEAERVLIVEEGEPIVEIQVKDILYDEGIRVELHGKDLISRIGEMTLDKIYYAFSKFFNLDIISDYLELPEEIPPRPPALCPGCPHRSSFIDLKKAIVMASFKPEETFISGDIGCYTLGLLPPFDAQDSSTDMGSSIGIANGVYRATGKIPIAVIGDSTFFHSGISALANAVYNKTPILVLILDNRATAMTGQQPSPSKNIDIGEVAKGLGVKYVKYIDPFDTTSSIKTLSEALRWVDSNKEPAVVIAKRACALLVTDVIKEDELPKASVNLDKCTGCSICYDYFTCPAIIPRSDKKAEIDVYTCIGCGACIPICPFKAISLVGKKPDKWDELWLG</sequence>
<keyword evidence="8 16" id="KW-0479">Metal-binding</keyword>
<dbReference type="GO" id="GO:0019164">
    <property type="term" value="F:pyruvate synthase activity"/>
    <property type="evidence" value="ECO:0007669"/>
    <property type="project" value="UniProtKB-ARBA"/>
</dbReference>
<dbReference type="Gene3D" id="3.30.70.20">
    <property type="match status" value="1"/>
</dbReference>
<evidence type="ECO:0000256" key="7">
    <source>
        <dbReference type="ARBA" id="ARBA00022485"/>
    </source>
</evidence>
<feature type="binding site" evidence="17">
    <location>
        <position position="580"/>
    </location>
    <ligand>
        <name>[4Fe-4S] cluster</name>
        <dbReference type="ChEBI" id="CHEBI:49883"/>
        <label>2</label>
    </ligand>
</feature>
<dbReference type="SUPFAM" id="SSF52922">
    <property type="entry name" value="TK C-terminal domain-like"/>
    <property type="match status" value="1"/>
</dbReference>
<dbReference type="InterPro" id="IPR009014">
    <property type="entry name" value="Transketo_C/PFOR_II"/>
</dbReference>
<evidence type="ECO:0000256" key="8">
    <source>
        <dbReference type="ARBA" id="ARBA00022723"/>
    </source>
</evidence>
<reference evidence="19 20" key="1">
    <citation type="journal article" date="2022" name="Microbiol. Resour. Announc.">
        <title>Complete Genome Sequence of the Hyperthermophilic and Acidophilic Archaeon Saccharolobus caldissimus Strain HS-3T.</title>
        <authorList>
            <person name="Sakai H.D."/>
            <person name="Kurosawa N."/>
        </authorList>
    </citation>
    <scope>NUCLEOTIDE SEQUENCE [LARGE SCALE GENOMIC DNA]</scope>
    <source>
        <strain evidence="19 20">JCM32116</strain>
    </source>
</reference>
<evidence type="ECO:0000256" key="12">
    <source>
        <dbReference type="ARBA" id="ARBA00023014"/>
    </source>
</evidence>
<comment type="catalytic activity">
    <reaction evidence="14 16">
        <text>indole-3-pyruvate + 2 oxidized [2Fe-2S]-[ferredoxin] + CoA = (indol-3-yl)acetyl-CoA + 2 reduced [2Fe-2S]-[ferredoxin] + CO2 + H(+)</text>
        <dbReference type="Rhea" id="RHEA:12645"/>
        <dbReference type="Rhea" id="RHEA-COMP:10000"/>
        <dbReference type="Rhea" id="RHEA-COMP:10001"/>
        <dbReference type="ChEBI" id="CHEBI:15378"/>
        <dbReference type="ChEBI" id="CHEBI:16526"/>
        <dbReference type="ChEBI" id="CHEBI:17640"/>
        <dbReference type="ChEBI" id="CHEBI:33737"/>
        <dbReference type="ChEBI" id="CHEBI:33738"/>
        <dbReference type="ChEBI" id="CHEBI:57271"/>
        <dbReference type="ChEBI" id="CHEBI:57287"/>
        <dbReference type="EC" id="1.2.7.8"/>
    </reaction>
</comment>
<feature type="domain" description="4Fe-4S ferredoxin-type" evidence="18">
    <location>
        <begin position="541"/>
        <end position="570"/>
    </location>
</feature>
<dbReference type="PROSITE" id="PS51379">
    <property type="entry name" value="4FE4S_FER_2"/>
    <property type="match status" value="2"/>
</dbReference>
<keyword evidence="10 16" id="KW-0560">Oxidoreductase</keyword>
<comment type="subunit">
    <text evidence="3 16">Heterodimer of the IorA and IorB subunits.</text>
</comment>
<evidence type="ECO:0000313" key="19">
    <source>
        <dbReference type="EMBL" id="BDB98321.1"/>
    </source>
</evidence>
<evidence type="ECO:0000256" key="14">
    <source>
        <dbReference type="ARBA" id="ARBA00048332"/>
    </source>
</evidence>
<evidence type="ECO:0000256" key="9">
    <source>
        <dbReference type="ARBA" id="ARBA00022982"/>
    </source>
</evidence>
<dbReference type="GO" id="GO:0018491">
    <property type="term" value="F:2-oxobutyrate synthase activity"/>
    <property type="evidence" value="ECO:0007669"/>
    <property type="project" value="UniProtKB-ARBA"/>
</dbReference>
<protein>
    <recommendedName>
        <fullName evidence="5 16">Indolepyruvate oxidoreductase subunit IorA</fullName>
        <shortName evidence="16">IOR</shortName>
        <ecNumber evidence="16">1.2.7.8</ecNumber>
    </recommendedName>
    <alternativeName>
        <fullName evidence="13 16">Indolepyruvate ferredoxin oxidoreductase subunit alpha</fullName>
    </alternativeName>
</protein>
<keyword evidence="7 16" id="KW-0004">4Fe-4S</keyword>
<dbReference type="InterPro" id="IPR017896">
    <property type="entry name" value="4Fe4S_Fe-S-bd"/>
</dbReference>
<evidence type="ECO:0000256" key="10">
    <source>
        <dbReference type="ARBA" id="ARBA00023002"/>
    </source>
</evidence>
<feature type="binding site" evidence="17">
    <location>
        <position position="590"/>
    </location>
    <ligand>
        <name>[4Fe-4S] cluster</name>
        <dbReference type="ChEBI" id="CHEBI:49883"/>
        <label>1</label>
    </ligand>
</feature>
<comment type="cofactor">
    <cofactor evidence="16 17">
        <name>[4Fe-4S] cluster</name>
        <dbReference type="ChEBI" id="CHEBI:49883"/>
    </cofactor>
    <text evidence="16 17">Binds 2 [4Fe-4S] clusters. In this family the first cluster has a non-standard and varying [4Fe-4S] binding motif CX(2)CX(2)CX(4-5)CP.</text>
</comment>
<dbReference type="InterPro" id="IPR002880">
    <property type="entry name" value="Pyrv_Fd/Flavodoxin_OxRdtase_N"/>
</dbReference>
<evidence type="ECO:0000256" key="5">
    <source>
        <dbReference type="ARBA" id="ARBA00017710"/>
    </source>
</evidence>
<evidence type="ECO:0000256" key="17">
    <source>
        <dbReference type="PIRSR" id="PIRSR006439-50"/>
    </source>
</evidence>
<proteinExistence type="predicted"/>
<dbReference type="EMBL" id="AP025226">
    <property type="protein sequence ID" value="BDB98321.1"/>
    <property type="molecule type" value="Genomic_DNA"/>
</dbReference>
<feature type="binding site" evidence="17">
    <location>
        <position position="553"/>
    </location>
    <ligand>
        <name>[4Fe-4S] cluster</name>
        <dbReference type="ChEBI" id="CHEBI:49883"/>
        <label>1</label>
    </ligand>
</feature>
<keyword evidence="20" id="KW-1185">Reference proteome</keyword>
<evidence type="ECO:0000256" key="2">
    <source>
        <dbReference type="ARBA" id="ARBA00003908"/>
    </source>
</evidence>
<organism evidence="19 20">
    <name type="scientific">Saccharolobus caldissimus</name>
    <dbReference type="NCBI Taxonomy" id="1702097"/>
    <lineage>
        <taxon>Archaea</taxon>
        <taxon>Thermoproteota</taxon>
        <taxon>Thermoprotei</taxon>
        <taxon>Sulfolobales</taxon>
        <taxon>Sulfolobaceae</taxon>
        <taxon>Saccharolobus</taxon>
    </lineage>
</organism>
<dbReference type="RefSeq" id="WP_229572216.1">
    <property type="nucleotide sequence ID" value="NZ_AP025226.1"/>
</dbReference>
<feature type="binding site" evidence="17">
    <location>
        <position position="586"/>
    </location>
    <ligand>
        <name>[4Fe-4S] cluster</name>
        <dbReference type="ChEBI" id="CHEBI:49883"/>
        <label>2</label>
    </ligand>
</feature>
<evidence type="ECO:0000256" key="4">
    <source>
        <dbReference type="ARBA" id="ARBA00011631"/>
    </source>
</evidence>
<feature type="binding site" evidence="17">
    <location>
        <position position="550"/>
    </location>
    <ligand>
        <name>[4Fe-4S] cluster</name>
        <dbReference type="ChEBI" id="CHEBI:49883"/>
        <label>1</label>
    </ligand>
</feature>
<dbReference type="SUPFAM" id="SSF54862">
    <property type="entry name" value="4Fe-4S ferredoxins"/>
    <property type="match status" value="1"/>
</dbReference>
<feature type="binding site" evidence="17">
    <location>
        <position position="556"/>
    </location>
    <ligand>
        <name>[4Fe-4S] cluster</name>
        <dbReference type="ChEBI" id="CHEBI:49883"/>
        <label>1</label>
    </ligand>
</feature>
<accession>A0AAQ4CR90</accession>
<comment type="function">
    <text evidence="2">Catalyzes the coenzyme A-dependent oxidative decarboxylation of different 2-oxoacids such as 2-oxoglutarate, pyruvate and 2-oxobutyrate to form their CoA derivatives.</text>
</comment>
<dbReference type="PANTHER" id="PTHR43710:SF7">
    <property type="entry name" value="INDOLEPYRUVATE OXIDOREDUCTASE SUBUNIT IORA"/>
    <property type="match status" value="1"/>
</dbReference>
<dbReference type="Pfam" id="PF00037">
    <property type="entry name" value="Fer4"/>
    <property type="match status" value="1"/>
</dbReference>
<comment type="function">
    <text evidence="1 16">Catalyzes the ferredoxin-dependent oxidative decarboxylation of arylpyruvates.</text>
</comment>
<evidence type="ECO:0000256" key="1">
    <source>
        <dbReference type="ARBA" id="ARBA00002995"/>
    </source>
</evidence>
<dbReference type="PANTHER" id="PTHR43710">
    <property type="entry name" value="2-HYDROXYACYL-COA LYASE"/>
    <property type="match status" value="1"/>
</dbReference>
<dbReference type="InterPro" id="IPR011766">
    <property type="entry name" value="TPP_enzyme_TPP-bd"/>
</dbReference>
<comment type="catalytic activity">
    <reaction evidence="15">
        <text>a 2-oxocarboxylate + 2 oxidized [2Fe-2S]-[ferredoxin] + CoA = an acyl-CoA + 2 reduced [2Fe-2S]-[ferredoxin] + CO2 + H(+)</text>
        <dbReference type="Rhea" id="RHEA:42316"/>
        <dbReference type="Rhea" id="RHEA-COMP:10000"/>
        <dbReference type="Rhea" id="RHEA-COMP:10001"/>
        <dbReference type="ChEBI" id="CHEBI:15378"/>
        <dbReference type="ChEBI" id="CHEBI:16526"/>
        <dbReference type="ChEBI" id="CHEBI:33737"/>
        <dbReference type="ChEBI" id="CHEBI:33738"/>
        <dbReference type="ChEBI" id="CHEBI:35179"/>
        <dbReference type="ChEBI" id="CHEBI:57287"/>
        <dbReference type="ChEBI" id="CHEBI:58342"/>
        <dbReference type="EC" id="1.2.7.11"/>
    </reaction>
</comment>
<evidence type="ECO:0000256" key="15">
    <source>
        <dbReference type="ARBA" id="ARBA00048893"/>
    </source>
</evidence>
<dbReference type="CDD" id="cd02008">
    <property type="entry name" value="TPP_IOR_alpha"/>
    <property type="match status" value="1"/>
</dbReference>
<dbReference type="KEGG" id="scas:SACC_13380"/>
<evidence type="ECO:0000313" key="20">
    <source>
        <dbReference type="Proteomes" id="UP001319921"/>
    </source>
</evidence>
<evidence type="ECO:0000256" key="3">
    <source>
        <dbReference type="ARBA" id="ARBA00011238"/>
    </source>
</evidence>
<dbReference type="AlphaFoldDB" id="A0AAQ4CR90"/>
<keyword evidence="11 16" id="KW-0408">Iron</keyword>
<feature type="binding site" evidence="17">
    <location>
        <position position="583"/>
    </location>
    <ligand>
        <name>[4Fe-4S] cluster</name>
        <dbReference type="ChEBI" id="CHEBI:49883"/>
        <label>2</label>
    </ligand>
</feature>